<dbReference type="AlphaFoldDB" id="L9JDK6"/>
<accession>L9JDK6</accession>
<dbReference type="InParanoid" id="L9JDK6"/>
<name>L9JDK6_TUPCH</name>
<organism evidence="1 2">
    <name type="scientific">Tupaia chinensis</name>
    <name type="common">Chinese tree shrew</name>
    <name type="synonym">Tupaia belangeri chinensis</name>
    <dbReference type="NCBI Taxonomy" id="246437"/>
    <lineage>
        <taxon>Eukaryota</taxon>
        <taxon>Metazoa</taxon>
        <taxon>Chordata</taxon>
        <taxon>Craniata</taxon>
        <taxon>Vertebrata</taxon>
        <taxon>Euteleostomi</taxon>
        <taxon>Mammalia</taxon>
        <taxon>Eutheria</taxon>
        <taxon>Euarchontoglires</taxon>
        <taxon>Scandentia</taxon>
        <taxon>Tupaiidae</taxon>
        <taxon>Tupaia</taxon>
    </lineage>
</organism>
<keyword evidence="2" id="KW-1185">Reference proteome</keyword>
<reference evidence="2" key="1">
    <citation type="submission" date="2012-07" db="EMBL/GenBank/DDBJ databases">
        <title>Genome of the Chinese tree shrew, a rising model animal genetically related to primates.</title>
        <authorList>
            <person name="Zhang G."/>
            <person name="Fan Y."/>
            <person name="Yao Y."/>
            <person name="Huang Z."/>
        </authorList>
    </citation>
    <scope>NUCLEOTIDE SEQUENCE [LARGE SCALE GENOMIC DNA]</scope>
</reference>
<gene>
    <name evidence="1" type="ORF">TREES_T100016273</name>
</gene>
<evidence type="ECO:0000313" key="2">
    <source>
        <dbReference type="Proteomes" id="UP000011518"/>
    </source>
</evidence>
<reference evidence="2" key="2">
    <citation type="journal article" date="2013" name="Nat. Commun.">
        <title>Genome of the Chinese tree shrew.</title>
        <authorList>
            <person name="Fan Y."/>
            <person name="Huang Z.Y."/>
            <person name="Cao C.C."/>
            <person name="Chen C.S."/>
            <person name="Chen Y.X."/>
            <person name="Fan D.D."/>
            <person name="He J."/>
            <person name="Hou H.L."/>
            <person name="Hu L."/>
            <person name="Hu X.T."/>
            <person name="Jiang X.T."/>
            <person name="Lai R."/>
            <person name="Lang Y.S."/>
            <person name="Liang B."/>
            <person name="Liao S.G."/>
            <person name="Mu D."/>
            <person name="Ma Y.Y."/>
            <person name="Niu Y.Y."/>
            <person name="Sun X.Q."/>
            <person name="Xia J.Q."/>
            <person name="Xiao J."/>
            <person name="Xiong Z.Q."/>
            <person name="Xu L."/>
            <person name="Yang L."/>
            <person name="Zhang Y."/>
            <person name="Zhao W."/>
            <person name="Zhao X.D."/>
            <person name="Zheng Y.T."/>
            <person name="Zhou J.M."/>
            <person name="Zhu Y.B."/>
            <person name="Zhang G.J."/>
            <person name="Wang J."/>
            <person name="Yao Y.G."/>
        </authorList>
    </citation>
    <scope>NUCLEOTIDE SEQUENCE [LARGE SCALE GENOMIC DNA]</scope>
</reference>
<evidence type="ECO:0000313" key="1">
    <source>
        <dbReference type="EMBL" id="ELW48666.1"/>
    </source>
</evidence>
<proteinExistence type="predicted"/>
<sequence>MAELFAGTLSIQSTSSRMFWRHPAPGDYTVSFHPQLPCIVNGPESNSFTTTCQFCGWAASHSGMHKAQDGFNFRPDEGIDLGHINVTELLCSQCDRRLLALTWQ</sequence>
<protein>
    <submittedName>
        <fullName evidence="1">Uncharacterized protein</fullName>
    </submittedName>
</protein>
<dbReference type="Proteomes" id="UP000011518">
    <property type="component" value="Unassembled WGS sequence"/>
</dbReference>
<dbReference type="EMBL" id="KB321031">
    <property type="protein sequence ID" value="ELW48666.1"/>
    <property type="molecule type" value="Genomic_DNA"/>
</dbReference>